<dbReference type="AlphaFoldDB" id="A0A2S3ISW7"/>
<evidence type="ECO:0008006" key="2">
    <source>
        <dbReference type="Google" id="ProtNLM"/>
    </source>
</evidence>
<dbReference type="EMBL" id="CM008054">
    <property type="protein sequence ID" value="PAN50857.2"/>
    <property type="molecule type" value="Genomic_DNA"/>
</dbReference>
<reference evidence="1" key="1">
    <citation type="submission" date="2018-04" db="EMBL/GenBank/DDBJ databases">
        <title>WGS assembly of Panicum hallii.</title>
        <authorList>
            <person name="Lovell J."/>
            <person name="Jenkins J."/>
            <person name="Lowry D."/>
            <person name="Mamidi S."/>
            <person name="Sreedasyam A."/>
            <person name="Weng X."/>
            <person name="Barry K."/>
            <person name="Bonette J."/>
            <person name="Campitelli B."/>
            <person name="Daum C."/>
            <person name="Gordon S."/>
            <person name="Gould B."/>
            <person name="Lipzen A."/>
            <person name="Macqueen A."/>
            <person name="Palacio-Mejia J."/>
            <person name="Plott C."/>
            <person name="Shakirov E."/>
            <person name="Shu S."/>
            <person name="Yoshinaga Y."/>
            <person name="Zane M."/>
            <person name="Rokhsar D."/>
            <person name="Grimwood J."/>
            <person name="Schmutz J."/>
            <person name="Juenger T."/>
        </authorList>
    </citation>
    <scope>NUCLEOTIDE SEQUENCE [LARGE SCALE GENOMIC DNA]</scope>
    <source>
        <strain evidence="1">FIL2</strain>
    </source>
</reference>
<accession>A0A2S3ISW7</accession>
<protein>
    <recommendedName>
        <fullName evidence="2">No apical meristem-associated C-terminal domain-containing protein</fullName>
    </recommendedName>
</protein>
<dbReference type="PANTHER" id="PTHR45224:SF16">
    <property type="entry name" value="OS01G0527900 PROTEIN"/>
    <property type="match status" value="1"/>
</dbReference>
<organism evidence="1">
    <name type="scientific">Panicum hallii</name>
    <dbReference type="NCBI Taxonomy" id="206008"/>
    <lineage>
        <taxon>Eukaryota</taxon>
        <taxon>Viridiplantae</taxon>
        <taxon>Streptophyta</taxon>
        <taxon>Embryophyta</taxon>
        <taxon>Tracheophyta</taxon>
        <taxon>Spermatophyta</taxon>
        <taxon>Magnoliopsida</taxon>
        <taxon>Liliopsida</taxon>
        <taxon>Poales</taxon>
        <taxon>Poaceae</taxon>
        <taxon>PACMAD clade</taxon>
        <taxon>Panicoideae</taxon>
        <taxon>Panicodae</taxon>
        <taxon>Paniceae</taxon>
        <taxon>Panicinae</taxon>
        <taxon>Panicum</taxon>
        <taxon>Panicum sect. Panicum</taxon>
    </lineage>
</organism>
<dbReference type="Proteomes" id="UP000243499">
    <property type="component" value="Chromosome 9"/>
</dbReference>
<name>A0A2S3ISW7_9POAL</name>
<proteinExistence type="predicted"/>
<gene>
    <name evidence="1" type="ORF">PAHAL_9G517700</name>
</gene>
<dbReference type="Gramene" id="PAN50857">
    <property type="protein sequence ID" value="PAN50857"/>
    <property type="gene ID" value="PAHAL_9G517700"/>
</dbReference>
<evidence type="ECO:0000313" key="1">
    <source>
        <dbReference type="EMBL" id="PAN50857.2"/>
    </source>
</evidence>
<sequence>MSKQLGPYGSPRQQPFLNMGVDSCPPGGFVNFLKQNASSTAQYMSKASSSQPIDVVDDTNCGSRTEKRLTWTKEEDLVLIGAWLNNSKDPIHSNYKKNDQYWKSVTAAYNSAVPKSKARQLKQVKDHFGRIKKRVAWFCASWKEANAMWASGESDVNLMDRAVKLYEDEHKNDGPFMFKHCWEEDFGEHFSLNNVVDERPIGGKKAKEQQKRKRKDQACIIDIEDELHAFVEAQNKANEGCKEMLEAQKRVSNDNLEARKLAYLAAKENKESDMLETYRELLKQDATGMPEDVRAEHVLALKCIKEKLFGN</sequence>
<dbReference type="PANTHER" id="PTHR45224">
    <property type="entry name" value="OS01G0527900 PROTEIN-RELATED"/>
    <property type="match status" value="1"/>
</dbReference>